<evidence type="ECO:0008006" key="3">
    <source>
        <dbReference type="Google" id="ProtNLM"/>
    </source>
</evidence>
<organism evidence="1 2">
    <name type="scientific">Nitrosomonas ureae</name>
    <dbReference type="NCBI Taxonomy" id="44577"/>
    <lineage>
        <taxon>Bacteria</taxon>
        <taxon>Pseudomonadati</taxon>
        <taxon>Pseudomonadota</taxon>
        <taxon>Betaproteobacteria</taxon>
        <taxon>Nitrosomonadales</taxon>
        <taxon>Nitrosomonadaceae</taxon>
        <taxon>Nitrosomonas</taxon>
    </lineage>
</organism>
<reference evidence="1 2" key="1">
    <citation type="submission" date="2017-08" db="EMBL/GenBank/DDBJ databases">
        <authorList>
            <person name="de Groot N.N."/>
        </authorList>
    </citation>
    <scope>NUCLEOTIDE SEQUENCE [LARGE SCALE GENOMIC DNA]</scope>
    <source>
        <strain evidence="1 2">Nm15</strain>
    </source>
</reference>
<name>A0A285BZR4_9PROT</name>
<dbReference type="Proteomes" id="UP000242498">
    <property type="component" value="Chromosome I"/>
</dbReference>
<dbReference type="PROSITE" id="PS51257">
    <property type="entry name" value="PROKAR_LIPOPROTEIN"/>
    <property type="match status" value="1"/>
</dbReference>
<protein>
    <recommendedName>
        <fullName evidence="3">Lipoprotein</fullName>
    </recommendedName>
</protein>
<dbReference type="EMBL" id="LT907782">
    <property type="protein sequence ID" value="SNX60386.1"/>
    <property type="molecule type" value="Genomic_DNA"/>
</dbReference>
<gene>
    <name evidence="1" type="ORF">SAMN06296273_1848</name>
</gene>
<sequence>MRIRMTLSLLIIATLSGCGDKCQEYSKFSCKEIEVALYNVYFYYPSGVAKYLGQTRGVSQCGNLAHSFASSKSLRDNGNYSYICCMRANGSECYEKHR</sequence>
<proteinExistence type="predicted"/>
<evidence type="ECO:0000313" key="2">
    <source>
        <dbReference type="Proteomes" id="UP000242498"/>
    </source>
</evidence>
<accession>A0A285BZR4</accession>
<dbReference type="AlphaFoldDB" id="A0A285BZR4"/>
<evidence type="ECO:0000313" key="1">
    <source>
        <dbReference type="EMBL" id="SNX60386.1"/>
    </source>
</evidence>